<dbReference type="EMBL" id="QXFW01007907">
    <property type="protein sequence ID" value="KAE8956257.1"/>
    <property type="molecule type" value="Genomic_DNA"/>
</dbReference>
<evidence type="ECO:0000313" key="4">
    <source>
        <dbReference type="EMBL" id="KAE9239492.1"/>
    </source>
</evidence>
<evidence type="ECO:0000313" key="6">
    <source>
        <dbReference type="Proteomes" id="UP000440367"/>
    </source>
</evidence>
<comment type="caution">
    <text evidence="1">The sequence shown here is derived from an EMBL/GenBank/DDBJ whole genome shotgun (WGS) entry which is preliminary data.</text>
</comment>
<dbReference type="Proteomes" id="UP000476176">
    <property type="component" value="Unassembled WGS sequence"/>
</dbReference>
<evidence type="ECO:0000313" key="2">
    <source>
        <dbReference type="EMBL" id="KAE9160268.1"/>
    </source>
</evidence>
<dbReference type="PANTHER" id="PTHR40866:SF1">
    <property type="entry name" value="BED-TYPE DOMAIN-CONTAINING PROTEIN"/>
    <property type="match status" value="1"/>
</dbReference>
<dbReference type="EMBL" id="QXGC01007500">
    <property type="protein sequence ID" value="KAE9160268.1"/>
    <property type="molecule type" value="Genomic_DNA"/>
</dbReference>
<accession>A0A6A3GIH4</accession>
<evidence type="ECO:0008006" key="9">
    <source>
        <dbReference type="Google" id="ProtNLM"/>
    </source>
</evidence>
<evidence type="ECO:0000313" key="1">
    <source>
        <dbReference type="EMBL" id="KAE8956257.1"/>
    </source>
</evidence>
<dbReference type="Proteomes" id="UP000433483">
    <property type="component" value="Unassembled WGS sequence"/>
</dbReference>
<dbReference type="PANTHER" id="PTHR40866">
    <property type="entry name" value="BED-TYPE DOMAIN-CONTAINING PROTEIN"/>
    <property type="match status" value="1"/>
</dbReference>
<protein>
    <recommendedName>
        <fullName evidence="9">BED-type domain-containing protein</fullName>
    </recommendedName>
</protein>
<keyword evidence="5" id="KW-1185">Reference proteome</keyword>
<gene>
    <name evidence="4" type="ORF">PF002_g10250</name>
    <name evidence="2" type="ORF">PF004_g31242</name>
    <name evidence="3" type="ORF">PF005_g8417</name>
    <name evidence="1" type="ORF">PF011_g31540</name>
</gene>
<dbReference type="EMBL" id="QXGB01000356">
    <property type="protein sequence ID" value="KAE9218086.1"/>
    <property type="molecule type" value="Genomic_DNA"/>
</dbReference>
<reference evidence="7 8" key="1">
    <citation type="submission" date="2018-09" db="EMBL/GenBank/DDBJ databases">
        <title>Genomic investigation of the strawberry pathogen Phytophthora fragariae indicates pathogenicity is determined by transcriptional variation in three key races.</title>
        <authorList>
            <person name="Adams T.M."/>
            <person name="Armitage A.D."/>
            <person name="Sobczyk M.K."/>
            <person name="Bates H.J."/>
            <person name="Dunwell J.M."/>
            <person name="Nellist C.F."/>
            <person name="Harrison R.J."/>
        </authorList>
    </citation>
    <scope>NUCLEOTIDE SEQUENCE [LARGE SCALE GENOMIC DNA]</scope>
    <source>
        <strain evidence="4 6">BC-1</strain>
        <strain evidence="2 8">BC-23</strain>
        <strain evidence="3 5">NOV-27</strain>
        <strain evidence="1 7">SCRP245</strain>
    </source>
</reference>
<organism evidence="1 7">
    <name type="scientific">Phytophthora fragariae</name>
    <dbReference type="NCBI Taxonomy" id="53985"/>
    <lineage>
        <taxon>Eukaryota</taxon>
        <taxon>Sar</taxon>
        <taxon>Stramenopiles</taxon>
        <taxon>Oomycota</taxon>
        <taxon>Peronosporomycetes</taxon>
        <taxon>Peronosporales</taxon>
        <taxon>Peronosporaceae</taxon>
        <taxon>Phytophthora</taxon>
    </lineage>
</organism>
<dbReference type="OrthoDB" id="125057at2759"/>
<evidence type="ECO:0000313" key="7">
    <source>
        <dbReference type="Proteomes" id="UP000460718"/>
    </source>
</evidence>
<evidence type="ECO:0000313" key="3">
    <source>
        <dbReference type="EMBL" id="KAE9218086.1"/>
    </source>
</evidence>
<proteinExistence type="predicted"/>
<sequence length="232" mass="25792">MSDNLLAAPPQRSAAFSPKQISCFYFKPCLDEQGDPTGYYRCKTCGKCRKHTPKTGYTNLVSHVRTAHPGFETDMRDASVAATGTLLPWVSQKASNRYAWLRWVVTGNLPLSFFESKETRLCTKLNPISVATLTAIMEAATKAVEQAIGAEMPERYGLTLDGWTHGTEHYLAVYGCYVTDTGPKYHLLSLAPVMDELDDHLVAWRSGRKVTSAGPRCRRTLSDSLTERKLPL</sequence>
<dbReference type="Proteomes" id="UP000440367">
    <property type="component" value="Unassembled WGS sequence"/>
</dbReference>
<dbReference type="Proteomes" id="UP000460718">
    <property type="component" value="Unassembled WGS sequence"/>
</dbReference>
<evidence type="ECO:0000313" key="5">
    <source>
        <dbReference type="Proteomes" id="UP000433483"/>
    </source>
</evidence>
<dbReference type="EMBL" id="QXGD01000443">
    <property type="protein sequence ID" value="KAE9239492.1"/>
    <property type="molecule type" value="Genomic_DNA"/>
</dbReference>
<name>A0A6A3GIH4_9STRA</name>
<dbReference type="AlphaFoldDB" id="A0A6A3GIH4"/>
<evidence type="ECO:0000313" key="8">
    <source>
        <dbReference type="Proteomes" id="UP000476176"/>
    </source>
</evidence>